<keyword evidence="1" id="KW-0472">Membrane</keyword>
<feature type="domain" description="Inner membrane protein YgaP-like transmembrane" evidence="2">
    <location>
        <begin position="5"/>
        <end position="62"/>
    </location>
</feature>
<keyword evidence="1" id="KW-0812">Transmembrane</keyword>
<feature type="transmembrane region" description="Helical" evidence="1">
    <location>
        <begin position="20"/>
        <end position="47"/>
    </location>
</feature>
<name>A0ABZ0S8Q3_9GAMM</name>
<dbReference type="InterPro" id="IPR021309">
    <property type="entry name" value="YgaP-like_TM"/>
</dbReference>
<keyword evidence="4" id="KW-1185">Reference proteome</keyword>
<dbReference type="EMBL" id="CP121472">
    <property type="protein sequence ID" value="WPL17390.1"/>
    <property type="molecule type" value="Genomic_DNA"/>
</dbReference>
<protein>
    <recommendedName>
        <fullName evidence="2">Inner membrane protein YgaP-like transmembrane domain-containing protein</fullName>
    </recommendedName>
</protein>
<organism evidence="3 4">
    <name type="scientific">Thiorhodovibrio winogradskyi</name>
    <dbReference type="NCBI Taxonomy" id="77007"/>
    <lineage>
        <taxon>Bacteria</taxon>
        <taxon>Pseudomonadati</taxon>
        <taxon>Pseudomonadota</taxon>
        <taxon>Gammaproteobacteria</taxon>
        <taxon>Chromatiales</taxon>
        <taxon>Chromatiaceae</taxon>
        <taxon>Thiorhodovibrio</taxon>
    </lineage>
</organism>
<evidence type="ECO:0000259" key="2">
    <source>
        <dbReference type="Pfam" id="PF11127"/>
    </source>
</evidence>
<keyword evidence="1" id="KW-1133">Transmembrane helix</keyword>
<evidence type="ECO:0000313" key="4">
    <source>
        <dbReference type="Proteomes" id="UP001432180"/>
    </source>
</evidence>
<proteinExistence type="predicted"/>
<gene>
    <name evidence="3" type="ORF">Thiowin_02397</name>
</gene>
<reference evidence="3 4" key="1">
    <citation type="journal article" date="2023" name="Microorganisms">
        <title>Thiorhodovibrio frisius and Trv. litoralis spp. nov., Two Novel Members from a Clade of Fastidious Purple Sulfur Bacteria That Exhibit Unique Red-Shifted Light-Harvesting Capabilities.</title>
        <authorList>
            <person name="Methner A."/>
            <person name="Kuzyk S.B."/>
            <person name="Petersen J."/>
            <person name="Bauer S."/>
            <person name="Brinkmann H."/>
            <person name="Sichau K."/>
            <person name="Wanner G."/>
            <person name="Wolf J."/>
            <person name="Neumann-Schaal M."/>
            <person name="Henke P."/>
            <person name="Tank M."/>
            <person name="Sproer C."/>
            <person name="Bunk B."/>
            <person name="Overmann J."/>
        </authorList>
    </citation>
    <scope>NUCLEOTIDE SEQUENCE [LARGE SCALE GENOMIC DNA]</scope>
    <source>
        <strain evidence="3 4">DSM 6702</strain>
    </source>
</reference>
<dbReference type="Proteomes" id="UP001432180">
    <property type="component" value="Chromosome"/>
</dbReference>
<evidence type="ECO:0000256" key="1">
    <source>
        <dbReference type="SAM" id="Phobius"/>
    </source>
</evidence>
<dbReference type="Pfam" id="PF11127">
    <property type="entry name" value="YgaP-like_TM"/>
    <property type="match status" value="1"/>
</dbReference>
<evidence type="ECO:0000313" key="3">
    <source>
        <dbReference type="EMBL" id="WPL17390.1"/>
    </source>
</evidence>
<sequence length="71" mass="7634">MDLPKNVGDQDRNIRFAVGGLLVLAGIFTGQIILTILGLVAVGTAYLRTCLAYVPLKINTMKEGDGKTEQK</sequence>
<accession>A0ABZ0S8Q3</accession>
<dbReference type="RefSeq" id="WP_328987900.1">
    <property type="nucleotide sequence ID" value="NZ_CP121472.1"/>
</dbReference>